<dbReference type="Gene3D" id="1.20.58.410">
    <property type="entry name" value="Release factor"/>
    <property type="match status" value="1"/>
</dbReference>
<dbReference type="eggNOG" id="KOG2726">
    <property type="taxonomic scope" value="Eukaryota"/>
</dbReference>
<dbReference type="PANTHER" id="PTHR43116">
    <property type="entry name" value="PEPTIDE CHAIN RELEASE FACTOR 2"/>
    <property type="match status" value="1"/>
</dbReference>
<keyword evidence="3" id="KW-0175">Coiled coil</keyword>
<proteinExistence type="inferred from homology"/>
<dbReference type="STRING" id="2903.R1DZ14"/>
<dbReference type="Proteomes" id="UP000013827">
    <property type="component" value="Unassembled WGS sequence"/>
</dbReference>
<dbReference type="Pfam" id="PF00472">
    <property type="entry name" value="RF-1"/>
    <property type="match status" value="1"/>
</dbReference>
<accession>A0A0D3IRP4</accession>
<feature type="domain" description="Prokaryotic-type class I peptide chain release factors" evidence="4">
    <location>
        <begin position="274"/>
        <end position="290"/>
    </location>
</feature>
<feature type="coiled-coil region" evidence="3">
    <location>
        <begin position="73"/>
        <end position="135"/>
    </location>
</feature>
<dbReference type="GeneID" id="17260072"/>
<dbReference type="HOGENOM" id="CLU_036856_6_0_1"/>
<dbReference type="KEGG" id="ehx:EMIHUDRAFT_76464"/>
<evidence type="ECO:0000313" key="6">
    <source>
        <dbReference type="Proteomes" id="UP000013827"/>
    </source>
</evidence>
<dbReference type="Pfam" id="PF03462">
    <property type="entry name" value="PCRF"/>
    <property type="match status" value="1"/>
</dbReference>
<dbReference type="AlphaFoldDB" id="A0A0D3IRP4"/>
<dbReference type="GO" id="GO:0016149">
    <property type="term" value="F:translation release factor activity, codon specific"/>
    <property type="evidence" value="ECO:0007669"/>
    <property type="project" value="InterPro"/>
</dbReference>
<dbReference type="EnsemblProtists" id="EOD13929">
    <property type="protein sequence ID" value="EOD13929"/>
    <property type="gene ID" value="EMIHUDRAFT_76464"/>
</dbReference>
<dbReference type="PROSITE" id="PS00745">
    <property type="entry name" value="RF_PROK_I"/>
    <property type="match status" value="1"/>
</dbReference>
<dbReference type="GO" id="GO:0005737">
    <property type="term" value="C:cytoplasm"/>
    <property type="evidence" value="ECO:0007669"/>
    <property type="project" value="InterPro"/>
</dbReference>
<dbReference type="SMART" id="SM00937">
    <property type="entry name" value="PCRF"/>
    <property type="match status" value="1"/>
</dbReference>
<dbReference type="Gene3D" id="3.30.70.1660">
    <property type="match status" value="1"/>
</dbReference>
<evidence type="ECO:0000256" key="3">
    <source>
        <dbReference type="SAM" id="Coils"/>
    </source>
</evidence>
<dbReference type="InterPro" id="IPR005139">
    <property type="entry name" value="PCRF"/>
</dbReference>
<dbReference type="Gene3D" id="3.30.160.20">
    <property type="match status" value="1"/>
</dbReference>
<reference evidence="6" key="1">
    <citation type="journal article" date="2013" name="Nature">
        <title>Pan genome of the phytoplankton Emiliania underpins its global distribution.</title>
        <authorList>
            <person name="Read B.A."/>
            <person name="Kegel J."/>
            <person name="Klute M.J."/>
            <person name="Kuo A."/>
            <person name="Lefebvre S.C."/>
            <person name="Maumus F."/>
            <person name="Mayer C."/>
            <person name="Miller J."/>
            <person name="Monier A."/>
            <person name="Salamov A."/>
            <person name="Young J."/>
            <person name="Aguilar M."/>
            <person name="Claverie J.M."/>
            <person name="Frickenhaus S."/>
            <person name="Gonzalez K."/>
            <person name="Herman E.K."/>
            <person name="Lin Y.C."/>
            <person name="Napier J."/>
            <person name="Ogata H."/>
            <person name="Sarno A.F."/>
            <person name="Shmutz J."/>
            <person name="Schroeder D."/>
            <person name="de Vargas C."/>
            <person name="Verret F."/>
            <person name="von Dassow P."/>
            <person name="Valentin K."/>
            <person name="Van de Peer Y."/>
            <person name="Wheeler G."/>
            <person name="Dacks J.B."/>
            <person name="Delwiche C.F."/>
            <person name="Dyhrman S.T."/>
            <person name="Glockner G."/>
            <person name="John U."/>
            <person name="Richards T."/>
            <person name="Worden A.Z."/>
            <person name="Zhang X."/>
            <person name="Grigoriev I.V."/>
            <person name="Allen A.E."/>
            <person name="Bidle K."/>
            <person name="Borodovsky M."/>
            <person name="Bowler C."/>
            <person name="Brownlee C."/>
            <person name="Cock J.M."/>
            <person name="Elias M."/>
            <person name="Gladyshev V.N."/>
            <person name="Groth M."/>
            <person name="Guda C."/>
            <person name="Hadaegh A."/>
            <person name="Iglesias-Rodriguez M.D."/>
            <person name="Jenkins J."/>
            <person name="Jones B.M."/>
            <person name="Lawson T."/>
            <person name="Leese F."/>
            <person name="Lindquist E."/>
            <person name="Lobanov A."/>
            <person name="Lomsadze A."/>
            <person name="Malik S.B."/>
            <person name="Marsh M.E."/>
            <person name="Mackinder L."/>
            <person name="Mock T."/>
            <person name="Mueller-Roeber B."/>
            <person name="Pagarete A."/>
            <person name="Parker M."/>
            <person name="Probert I."/>
            <person name="Quesneville H."/>
            <person name="Raines C."/>
            <person name="Rensing S.A."/>
            <person name="Riano-Pachon D.M."/>
            <person name="Richier S."/>
            <person name="Rokitta S."/>
            <person name="Shiraiwa Y."/>
            <person name="Soanes D.M."/>
            <person name="van der Giezen M."/>
            <person name="Wahlund T.M."/>
            <person name="Williams B."/>
            <person name="Wilson W."/>
            <person name="Wolfe G."/>
            <person name="Wurch L.L."/>
        </authorList>
    </citation>
    <scope>NUCLEOTIDE SEQUENCE</scope>
</reference>
<dbReference type="InterPro" id="IPR045853">
    <property type="entry name" value="Pep_chain_release_fac_I_sf"/>
</dbReference>
<dbReference type="PaxDb" id="2903-EOD13929"/>
<dbReference type="SUPFAM" id="SSF75620">
    <property type="entry name" value="Release factor"/>
    <property type="match status" value="1"/>
</dbReference>
<evidence type="ECO:0000256" key="2">
    <source>
        <dbReference type="ARBA" id="ARBA00022917"/>
    </source>
</evidence>
<dbReference type="RefSeq" id="XP_005766358.1">
    <property type="nucleotide sequence ID" value="XM_005766301.1"/>
</dbReference>
<keyword evidence="2" id="KW-0648">Protein biosynthesis</keyword>
<evidence type="ECO:0000313" key="5">
    <source>
        <dbReference type="EnsemblProtists" id="EOD13929"/>
    </source>
</evidence>
<evidence type="ECO:0000256" key="1">
    <source>
        <dbReference type="ARBA" id="ARBA00010835"/>
    </source>
</evidence>
<dbReference type="InterPro" id="IPR000352">
    <property type="entry name" value="Pep_chain_release_fac_I"/>
</dbReference>
<protein>
    <recommendedName>
        <fullName evidence="4">Prokaryotic-type class I peptide chain release factors domain-containing protein</fullName>
    </recommendedName>
</protein>
<comment type="similarity">
    <text evidence="1">Belongs to the prokaryotic/mitochondrial release factor family.</text>
</comment>
<sequence>MLFLSHLRAPSLRHRRHNVALAIDQPQQSLHEAIASVGARIGETGELLDLDRRRAAAGELEAQSASEGFWEDADAAEATLRTLAEHRAVLEQAARWEAAVEDAKAAADLEEAELVEEASAALASLDGELDAWELRSLMGGAHDSCGAVLTLTAGAGGVDAQDWAEMLLRMYRRWAEGHPSGYRVTLTERTEGEEAGIKSAALTIDGPYAYGHLKAERGAAAARGTHRLVRLSPFNAANKRQTSFAGVELMPLLGEEEAGRVEIPPADLEVTTMRAGGAGGQNVNKVETAVRVRHLPSGLVVRCQQERSQARNREIAISMVKARMLEAMEAQRVDELAQIRGEAIAAEWGQQIRSYVLAPYKMVKDARTGHETPQAEASVLDGELGGFIDAYLRWAAAAERDQRAEGS</sequence>
<dbReference type="HAMAP" id="MF_00094">
    <property type="entry name" value="Rel_fac_2"/>
    <property type="match status" value="1"/>
</dbReference>
<dbReference type="PANTHER" id="PTHR43116:SF3">
    <property type="entry name" value="CLASS I PEPTIDE CHAIN RELEASE FACTOR"/>
    <property type="match status" value="1"/>
</dbReference>
<evidence type="ECO:0000259" key="4">
    <source>
        <dbReference type="PROSITE" id="PS00745"/>
    </source>
</evidence>
<dbReference type="InterPro" id="IPR004374">
    <property type="entry name" value="PrfB"/>
</dbReference>
<dbReference type="NCBIfam" id="TIGR00020">
    <property type="entry name" value="prfB"/>
    <property type="match status" value="1"/>
</dbReference>
<reference evidence="5" key="2">
    <citation type="submission" date="2024-10" db="UniProtKB">
        <authorList>
            <consortium name="EnsemblProtists"/>
        </authorList>
    </citation>
    <scope>IDENTIFICATION</scope>
</reference>
<name>A0A0D3IRP4_EMIH1</name>
<keyword evidence="6" id="KW-1185">Reference proteome</keyword>
<organism evidence="5 6">
    <name type="scientific">Emiliania huxleyi (strain CCMP1516)</name>
    <dbReference type="NCBI Taxonomy" id="280463"/>
    <lineage>
        <taxon>Eukaryota</taxon>
        <taxon>Haptista</taxon>
        <taxon>Haptophyta</taxon>
        <taxon>Prymnesiophyceae</taxon>
        <taxon>Isochrysidales</taxon>
        <taxon>Noelaerhabdaceae</taxon>
        <taxon>Emiliania</taxon>
    </lineage>
</organism>